<evidence type="ECO:0000259" key="19">
    <source>
        <dbReference type="PROSITE" id="PS51327"/>
    </source>
</evidence>
<proteinExistence type="predicted"/>
<keyword evidence="21" id="KW-1185">Reference proteome</keyword>
<dbReference type="InterPro" id="IPR014001">
    <property type="entry name" value="Helicase_ATP-bd"/>
</dbReference>
<dbReference type="Pfam" id="PF04851">
    <property type="entry name" value="ResIII"/>
    <property type="match status" value="1"/>
</dbReference>
<dbReference type="InterPro" id="IPR003100">
    <property type="entry name" value="PAZ_dom"/>
</dbReference>
<dbReference type="GO" id="GO:0046872">
    <property type="term" value="F:metal ion binding"/>
    <property type="evidence" value="ECO:0007669"/>
    <property type="project" value="UniProtKB-KW"/>
</dbReference>
<evidence type="ECO:0000259" key="16">
    <source>
        <dbReference type="PROSITE" id="PS50142"/>
    </source>
</evidence>
<dbReference type="Gene3D" id="2.170.260.10">
    <property type="entry name" value="paz domain"/>
    <property type="match status" value="1"/>
</dbReference>
<reference evidence="20 21" key="1">
    <citation type="submission" date="2020-04" db="EMBL/GenBank/DDBJ databases">
        <authorList>
            <person name="Alioto T."/>
            <person name="Alioto T."/>
            <person name="Gomez Garrido J."/>
        </authorList>
    </citation>
    <scope>NUCLEOTIDE SEQUENCE [LARGE SCALE GENOMIC DNA]</scope>
</reference>
<comment type="cofactor">
    <cofactor evidence="2">
        <name>Mg(2+)</name>
        <dbReference type="ChEBI" id="CHEBI:18420"/>
    </cofactor>
</comment>
<dbReference type="PROSITE" id="PS50821">
    <property type="entry name" value="PAZ"/>
    <property type="match status" value="1"/>
</dbReference>
<keyword evidence="12 15" id="KW-0694">RNA-binding</keyword>
<dbReference type="GO" id="GO:0031054">
    <property type="term" value="P:pre-miRNA processing"/>
    <property type="evidence" value="ECO:0007669"/>
    <property type="project" value="InterPro"/>
</dbReference>
<dbReference type="PANTHER" id="PTHR14950">
    <property type="entry name" value="DICER-RELATED"/>
    <property type="match status" value="1"/>
</dbReference>
<feature type="domain" description="PAZ" evidence="17">
    <location>
        <begin position="836"/>
        <end position="954"/>
    </location>
</feature>
<dbReference type="Pfam" id="PF20931">
    <property type="entry name" value="Dicer_platform"/>
    <property type="match status" value="1"/>
</dbReference>
<evidence type="ECO:0000259" key="18">
    <source>
        <dbReference type="PROSITE" id="PS51192"/>
    </source>
</evidence>
<dbReference type="Pfam" id="PF02170">
    <property type="entry name" value="PAZ"/>
    <property type="match status" value="1"/>
</dbReference>
<accession>A0A8S1DVG3</accession>
<evidence type="ECO:0000256" key="5">
    <source>
        <dbReference type="ARBA" id="ARBA00022737"/>
    </source>
</evidence>
<keyword evidence="10" id="KW-0067">ATP-binding</keyword>
<feature type="domain" description="RNase III" evidence="16">
    <location>
        <begin position="1325"/>
        <end position="1484"/>
    </location>
</feature>
<dbReference type="Proteomes" id="UP000494165">
    <property type="component" value="Unassembled WGS sequence"/>
</dbReference>
<dbReference type="EMBL" id="CADEPI010000384">
    <property type="protein sequence ID" value="CAB3384989.1"/>
    <property type="molecule type" value="Genomic_DNA"/>
</dbReference>
<dbReference type="Pfam" id="PF20932">
    <property type="entry name" value="Dicer_dsRBD"/>
    <property type="match status" value="1"/>
</dbReference>
<sequence>MDPPYEEDLSDNDQKPALDDLVPRNYQLEMLEAVIRENSIVYLPTGAGKTFIAYLAMKHFSDKLDTPISAGGKRIFFVASMVALVTQQYTVIQRQSPFTVAMFNGAMNVDSWTKEFWLQQLESNEILVMGTQILLNILDKGYLKMSDISLLVIDECHHATKGHAMCQLMKYHYNENDADMPRIMGLTATLTKTCVKNENSLYMRLQELELNLHSKIVKHNNDDDLRGLYANPDIRVYQPPASGAAEEIAKKIEKVLTNVPFLPKNEEGLDLFSLAIQNEYKELGYLITKKDGFYHDLQLAILDILHHLNNLGVFPAKLAVKYYLARLKVLRKTLDGRKCVVLNKMLEHLALVQEEMEQAMSPHKDNMSQMFHYSCKRVHFLFTVLAEETLKYKEDDFRLCGIVFAQRRVTAIILYHLMKIAMEHDRRFAQVKPDVILGCNKSKFGTMEYAWDSLKLRKSVARFNKGITNLCFATNVLEEGIDIPQCNSKGRARDQKATFIVLDENCEFDQKLPQYREIERVLKTIQTESDGAESLDSEKPLYRTVNGAIITLQNSLRLLLRYCSSLARGRLASGEPHWFFKSGPDKTVRVSLVLPAGSPHRNPIRGASQKTLKEAKSSCCVEALKLLHSIDELDDWLLPKRRTIEIAELNSKELFKHYKGNDEGGQASDGAGNWRIHSILLPETLRDIAPVAGKEVFLHLLNFEPGFGCPVINEQRGYLHDLTKSKTQGLAFLTSKPWPRMCKFPVYPNYGEITVEVVTNADTTKLSQEELEIIRQFNQTLFEQILELKHNFLSLNYESGNCNMLVAPTHQKVQGGIAKTVIDWSVLRSEMGGDLDCLEVCRKYGSQSLLGRVIVYVHNEDENVKPADSWKYIVTKVRDDMSPLSAFESNSAYKDYAHYVKDKYKKIVTDNKQPLLAVRPISLKLNMLTQGRDNATPRKRSSTFLIPELCSIVAINKIFSSQLWLKACMIPTVINRICWLLTADEIRRTINKETKIGVEELPEGMSWEPLDVKTFDVKYVTLPKANKLRNSQWKPFYNKNKIKEEDGSHLIDLNYNLLTVTDQQIEAYAEHANKTLETSLVNSQDAFVKRDERIEVKPLSFLTVRSDIGPQLHIIYKALASTSANDAVDMERLEILGDSYLKYASGVYLYETHNNFSEGAMSEIKSKIVGNRNLFYCALKKDLHRFVHTSRFSPRTEWKPPNYEVSAQVKEAVKKQNFEHTALMEQLGVEISEPSHTKHMFSYYFFIDMHQCADKMLADTVEALIGAYVECCGYVAAADLLAWFDIIPATLKSLMTKPPVFTYNKECLDHGVELSSEIDHLIPNKKRLEEVLGYKFQNPGYLLEALTHGSYMSNQITASNERMEFLGDALLDFLTTCHIYEHCGNLSPGAVTDVRSSIVNNNVFGSFAVRYGLHTYLLHNSSVLFELIDAFVEHQQRNNHVIDDESLFAISEDNHVKVAKCVEIPKVLGDLWESVACAVYFDSGKDLVTTWNVFYPLMKNEIDRFVAKPPIQPYRLLLETYGPKNCTFEYADATAEKHMVRVTVKYGLNSYTCHGKGRNLRNARNAACKYMLKIIEADSSNETNQKA</sequence>
<dbReference type="InterPro" id="IPR027417">
    <property type="entry name" value="P-loop_NTPase"/>
</dbReference>
<feature type="domain" description="Dicer dsRNA-binding fold" evidence="19">
    <location>
        <begin position="555"/>
        <end position="647"/>
    </location>
</feature>
<evidence type="ECO:0000256" key="4">
    <source>
        <dbReference type="ARBA" id="ARBA00022723"/>
    </source>
</evidence>
<feature type="domain" description="Helicase ATP-binding" evidence="18">
    <location>
        <begin position="30"/>
        <end position="208"/>
    </location>
</feature>
<dbReference type="InterPro" id="IPR006935">
    <property type="entry name" value="Helicase/UvrB_N"/>
</dbReference>
<dbReference type="PROSITE" id="PS00517">
    <property type="entry name" value="RNASE_3_1"/>
    <property type="match status" value="1"/>
</dbReference>
<dbReference type="CDD" id="cd00593">
    <property type="entry name" value="RIBOc"/>
    <property type="match status" value="2"/>
</dbReference>
<evidence type="ECO:0000256" key="7">
    <source>
        <dbReference type="ARBA" id="ARBA00022759"/>
    </source>
</evidence>
<dbReference type="PANTHER" id="PTHR14950:SF37">
    <property type="entry name" value="ENDORIBONUCLEASE DICER"/>
    <property type="match status" value="1"/>
</dbReference>
<keyword evidence="6" id="KW-0547">Nucleotide-binding</keyword>
<keyword evidence="5" id="KW-0677">Repeat</keyword>
<keyword evidence="4" id="KW-0479">Metal-binding</keyword>
<dbReference type="SUPFAM" id="SSF52540">
    <property type="entry name" value="P-loop containing nucleoside triphosphate hydrolases"/>
    <property type="match status" value="2"/>
</dbReference>
<dbReference type="GO" id="GO:0005634">
    <property type="term" value="C:nucleus"/>
    <property type="evidence" value="ECO:0007669"/>
    <property type="project" value="TreeGrafter"/>
</dbReference>
<dbReference type="GO" id="GO:0006309">
    <property type="term" value="P:apoptotic DNA fragmentation"/>
    <property type="evidence" value="ECO:0007669"/>
    <property type="project" value="TreeGrafter"/>
</dbReference>
<dbReference type="SUPFAM" id="SSF69065">
    <property type="entry name" value="RNase III domain-like"/>
    <property type="match status" value="2"/>
</dbReference>
<dbReference type="Gene3D" id="3.40.50.300">
    <property type="entry name" value="P-loop containing nucleotide triphosphate hydrolases"/>
    <property type="match status" value="2"/>
</dbReference>
<dbReference type="InterPro" id="IPR048512">
    <property type="entry name" value="Dicer_platform"/>
</dbReference>
<evidence type="ECO:0000256" key="14">
    <source>
        <dbReference type="ARBA" id="ARBA00023211"/>
    </source>
</evidence>
<dbReference type="InterPro" id="IPR005034">
    <property type="entry name" value="Dicer_dimerisation"/>
</dbReference>
<dbReference type="InterPro" id="IPR036085">
    <property type="entry name" value="PAZ_dom_sf"/>
</dbReference>
<dbReference type="PROSITE" id="PS51192">
    <property type="entry name" value="HELICASE_ATP_BIND_1"/>
    <property type="match status" value="1"/>
</dbReference>
<dbReference type="SMART" id="SM00487">
    <property type="entry name" value="DEXDc"/>
    <property type="match status" value="1"/>
</dbReference>
<dbReference type="GO" id="GO:0005737">
    <property type="term" value="C:cytoplasm"/>
    <property type="evidence" value="ECO:0007669"/>
    <property type="project" value="TreeGrafter"/>
</dbReference>
<dbReference type="GO" id="GO:0003723">
    <property type="term" value="F:RNA binding"/>
    <property type="evidence" value="ECO:0007669"/>
    <property type="project" value="UniProtKB-UniRule"/>
</dbReference>
<dbReference type="GO" id="GO:0003677">
    <property type="term" value="F:DNA binding"/>
    <property type="evidence" value="ECO:0007669"/>
    <property type="project" value="InterPro"/>
</dbReference>
<dbReference type="SMART" id="SM00535">
    <property type="entry name" value="RIBOc"/>
    <property type="match status" value="2"/>
</dbReference>
<dbReference type="PROSITE" id="PS51327">
    <property type="entry name" value="DICER_DSRBF"/>
    <property type="match status" value="1"/>
</dbReference>
<dbReference type="Gene3D" id="3.30.160.20">
    <property type="match status" value="1"/>
</dbReference>
<dbReference type="GO" id="GO:0030422">
    <property type="term" value="P:siRNA processing"/>
    <property type="evidence" value="ECO:0007669"/>
    <property type="project" value="InterPro"/>
</dbReference>
<evidence type="ECO:0000256" key="11">
    <source>
        <dbReference type="ARBA" id="ARBA00022842"/>
    </source>
</evidence>
<evidence type="ECO:0000256" key="2">
    <source>
        <dbReference type="ARBA" id="ARBA00001946"/>
    </source>
</evidence>
<dbReference type="GO" id="GO:0004386">
    <property type="term" value="F:helicase activity"/>
    <property type="evidence" value="ECO:0007669"/>
    <property type="project" value="UniProtKB-KW"/>
</dbReference>
<dbReference type="GO" id="GO:0005524">
    <property type="term" value="F:ATP binding"/>
    <property type="evidence" value="ECO:0007669"/>
    <property type="project" value="UniProtKB-KW"/>
</dbReference>
<dbReference type="InterPro" id="IPR038248">
    <property type="entry name" value="Dicer_dimer_sf"/>
</dbReference>
<dbReference type="PROSITE" id="PS50142">
    <property type="entry name" value="RNASE_3_2"/>
    <property type="match status" value="2"/>
</dbReference>
<keyword evidence="14" id="KW-0464">Manganese</keyword>
<keyword evidence="7" id="KW-0255">Endonuclease</keyword>
<gene>
    <name evidence="20" type="ORF">CLODIP_2_CD12953</name>
</gene>
<feature type="domain" description="RNase III" evidence="16">
    <location>
        <begin position="1114"/>
        <end position="1273"/>
    </location>
</feature>
<dbReference type="SMART" id="SM00949">
    <property type="entry name" value="PAZ"/>
    <property type="match status" value="1"/>
</dbReference>
<keyword evidence="9" id="KW-0347">Helicase</keyword>
<name>A0A8S1DVG3_9INSE</name>
<evidence type="ECO:0000256" key="10">
    <source>
        <dbReference type="ARBA" id="ARBA00022840"/>
    </source>
</evidence>
<evidence type="ECO:0000256" key="9">
    <source>
        <dbReference type="ARBA" id="ARBA00022806"/>
    </source>
</evidence>
<organism evidence="20 21">
    <name type="scientific">Cloeon dipterum</name>
    <dbReference type="NCBI Taxonomy" id="197152"/>
    <lineage>
        <taxon>Eukaryota</taxon>
        <taxon>Metazoa</taxon>
        <taxon>Ecdysozoa</taxon>
        <taxon>Arthropoda</taxon>
        <taxon>Hexapoda</taxon>
        <taxon>Insecta</taxon>
        <taxon>Pterygota</taxon>
        <taxon>Palaeoptera</taxon>
        <taxon>Ephemeroptera</taxon>
        <taxon>Pisciforma</taxon>
        <taxon>Baetidae</taxon>
        <taxon>Cloeon</taxon>
    </lineage>
</organism>
<keyword evidence="13" id="KW-0943">RNA-mediated gene silencing</keyword>
<dbReference type="SUPFAM" id="SSF101690">
    <property type="entry name" value="PAZ domain"/>
    <property type="match status" value="1"/>
</dbReference>
<dbReference type="GO" id="GO:0004530">
    <property type="term" value="F:deoxyribonuclease I activity"/>
    <property type="evidence" value="ECO:0007669"/>
    <property type="project" value="TreeGrafter"/>
</dbReference>
<dbReference type="Pfam" id="PF00636">
    <property type="entry name" value="Ribonuclease_3"/>
    <property type="match status" value="2"/>
</dbReference>
<evidence type="ECO:0000256" key="12">
    <source>
        <dbReference type="ARBA" id="ARBA00022884"/>
    </source>
</evidence>
<evidence type="ECO:0000313" key="21">
    <source>
        <dbReference type="Proteomes" id="UP000494165"/>
    </source>
</evidence>
<evidence type="ECO:0000256" key="8">
    <source>
        <dbReference type="ARBA" id="ARBA00022801"/>
    </source>
</evidence>
<evidence type="ECO:0000259" key="17">
    <source>
        <dbReference type="PROSITE" id="PS50821"/>
    </source>
</evidence>
<keyword evidence="3" id="KW-0540">Nuclease</keyword>
<evidence type="ECO:0000256" key="1">
    <source>
        <dbReference type="ARBA" id="ARBA00001936"/>
    </source>
</evidence>
<keyword evidence="8" id="KW-0378">Hydrolase</keyword>
<dbReference type="FunFam" id="1.10.1520.10:FF:000004">
    <property type="entry name" value="Endoribonuclease dicer-like 1"/>
    <property type="match status" value="1"/>
</dbReference>
<dbReference type="InterPro" id="IPR036389">
    <property type="entry name" value="RNase_III_sf"/>
</dbReference>
<evidence type="ECO:0000313" key="20">
    <source>
        <dbReference type="EMBL" id="CAB3384989.1"/>
    </source>
</evidence>
<evidence type="ECO:0000256" key="15">
    <source>
        <dbReference type="PROSITE-ProRule" id="PRU00657"/>
    </source>
</evidence>
<dbReference type="GO" id="GO:0004525">
    <property type="term" value="F:ribonuclease III activity"/>
    <property type="evidence" value="ECO:0007669"/>
    <property type="project" value="InterPro"/>
</dbReference>
<dbReference type="Pfam" id="PF03368">
    <property type="entry name" value="Dicer_dimer"/>
    <property type="match status" value="1"/>
</dbReference>
<dbReference type="OrthoDB" id="416741at2759"/>
<evidence type="ECO:0000256" key="3">
    <source>
        <dbReference type="ARBA" id="ARBA00022722"/>
    </source>
</evidence>
<dbReference type="InterPro" id="IPR044441">
    <property type="entry name" value="DICER_DSRM"/>
</dbReference>
<dbReference type="CDD" id="cd18034">
    <property type="entry name" value="DEXHc_dicer"/>
    <property type="match status" value="1"/>
</dbReference>
<protein>
    <submittedName>
        <fullName evidence="20">Uncharacterized protein</fullName>
    </submittedName>
</protein>
<comment type="caution">
    <text evidence="20">The sequence shown here is derived from an EMBL/GenBank/DDBJ whole genome shotgun (WGS) entry which is preliminary data.</text>
</comment>
<comment type="cofactor">
    <cofactor evidence="1">
        <name>Mn(2+)</name>
        <dbReference type="ChEBI" id="CHEBI:29035"/>
    </cofactor>
</comment>
<dbReference type="InterPro" id="IPR000999">
    <property type="entry name" value="RNase_III_dom"/>
</dbReference>
<keyword evidence="11" id="KW-0460">Magnesium</keyword>
<evidence type="ECO:0000256" key="6">
    <source>
        <dbReference type="ARBA" id="ARBA00022741"/>
    </source>
</evidence>
<evidence type="ECO:0000256" key="13">
    <source>
        <dbReference type="ARBA" id="ARBA00023158"/>
    </source>
</evidence>
<dbReference type="Gene3D" id="3.30.160.380">
    <property type="entry name" value="Dicer dimerisation domain"/>
    <property type="match status" value="1"/>
</dbReference>
<dbReference type="Gene3D" id="1.10.1520.10">
    <property type="entry name" value="Ribonuclease III domain"/>
    <property type="match status" value="2"/>
</dbReference>